<keyword evidence="8" id="KW-1185">Reference proteome</keyword>
<dbReference type="Pfam" id="PF02826">
    <property type="entry name" value="2-Hacid_dh_C"/>
    <property type="match status" value="1"/>
</dbReference>
<dbReference type="Pfam" id="PF00389">
    <property type="entry name" value="2-Hacid_dh"/>
    <property type="match status" value="1"/>
</dbReference>
<dbReference type="EMBL" id="FUWW01000009">
    <property type="protein sequence ID" value="SJZ57645.1"/>
    <property type="molecule type" value="Genomic_DNA"/>
</dbReference>
<name>A0A1T4LSI7_9FIRM</name>
<dbReference type="InterPro" id="IPR006140">
    <property type="entry name" value="D-isomer_DH_NAD-bd"/>
</dbReference>
<dbReference type="PANTHER" id="PTHR43761:SF1">
    <property type="entry name" value="D-ISOMER SPECIFIC 2-HYDROXYACID DEHYDROGENASE CATALYTIC DOMAIN-CONTAINING PROTEIN-RELATED"/>
    <property type="match status" value="1"/>
</dbReference>
<keyword evidence="3" id="KW-0520">NAD</keyword>
<evidence type="ECO:0000259" key="6">
    <source>
        <dbReference type="Pfam" id="PF02826"/>
    </source>
</evidence>
<dbReference type="Proteomes" id="UP000190657">
    <property type="component" value="Unassembled WGS sequence"/>
</dbReference>
<protein>
    <submittedName>
        <fullName evidence="7">Glycerate dehydrogenase</fullName>
    </submittedName>
</protein>
<dbReference type="Gene3D" id="3.40.50.720">
    <property type="entry name" value="NAD(P)-binding Rossmann-like Domain"/>
    <property type="match status" value="2"/>
</dbReference>
<sequence>MKIVNLDGYTTNPGDQSWDSFNQYGDFTVYERTAPEEVFERAKDADALIINKTIITAEMLEQMPNLKYIGLQSTGYNVVDCDAAKKKGIVVSNIPAYSTAAVAQLVFALILQITNKVSLHSDAVHNGEWTSCPDFCFWKAPLTELDGKTIGIVGFGSIGQRVAEISRAFGMNVLVFTPHPKPDEFKNVAFVDFDKLCKESDIITCHCPLTPQTENLIDKNAISKMKKSAIVINTSRGPVVNDRDLADALNNGDIQAAGVDVLRVEPPTADNPLLTAKNCIITPHIAWAAYETRKRLLGILEDNLKAFIDGNPQNVVNM</sequence>
<evidence type="ECO:0000256" key="1">
    <source>
        <dbReference type="ARBA" id="ARBA00005854"/>
    </source>
</evidence>
<organism evidence="7 8">
    <name type="scientific">Eubacterium coprostanoligenes</name>
    <dbReference type="NCBI Taxonomy" id="290054"/>
    <lineage>
        <taxon>Bacteria</taxon>
        <taxon>Bacillati</taxon>
        <taxon>Bacillota</taxon>
        <taxon>Clostridia</taxon>
        <taxon>Eubacteriales</taxon>
        <taxon>Eubacteriaceae</taxon>
        <taxon>Eubacterium</taxon>
    </lineage>
</organism>
<evidence type="ECO:0000313" key="8">
    <source>
        <dbReference type="Proteomes" id="UP000190657"/>
    </source>
</evidence>
<evidence type="ECO:0000256" key="4">
    <source>
        <dbReference type="RuleBase" id="RU003719"/>
    </source>
</evidence>
<accession>A0A1T4LSI7</accession>
<keyword evidence="2 4" id="KW-0560">Oxidoreductase</keyword>
<dbReference type="InterPro" id="IPR006139">
    <property type="entry name" value="D-isomer_2_OHA_DH_cat_dom"/>
</dbReference>
<gene>
    <name evidence="7" type="ORF">SAMN02745114_00998</name>
</gene>
<dbReference type="PROSITE" id="PS00065">
    <property type="entry name" value="D_2_HYDROXYACID_DH_1"/>
    <property type="match status" value="1"/>
</dbReference>
<dbReference type="InterPro" id="IPR050418">
    <property type="entry name" value="D-iso_2-hydroxyacid_DH_PdxB"/>
</dbReference>
<dbReference type="InterPro" id="IPR029753">
    <property type="entry name" value="D-isomer_DH_CS"/>
</dbReference>
<dbReference type="GO" id="GO:0016616">
    <property type="term" value="F:oxidoreductase activity, acting on the CH-OH group of donors, NAD or NADP as acceptor"/>
    <property type="evidence" value="ECO:0007669"/>
    <property type="project" value="InterPro"/>
</dbReference>
<dbReference type="OrthoDB" id="9805416at2"/>
<feature type="domain" description="D-isomer specific 2-hydroxyacid dehydrogenase catalytic" evidence="5">
    <location>
        <begin position="16"/>
        <end position="317"/>
    </location>
</feature>
<dbReference type="PROSITE" id="PS00671">
    <property type="entry name" value="D_2_HYDROXYACID_DH_3"/>
    <property type="match status" value="1"/>
</dbReference>
<dbReference type="InterPro" id="IPR029752">
    <property type="entry name" value="D-isomer_DH_CS1"/>
</dbReference>
<dbReference type="CDD" id="cd12162">
    <property type="entry name" value="2-Hacid_dh_4"/>
    <property type="match status" value="1"/>
</dbReference>
<evidence type="ECO:0000256" key="2">
    <source>
        <dbReference type="ARBA" id="ARBA00023002"/>
    </source>
</evidence>
<evidence type="ECO:0000259" key="5">
    <source>
        <dbReference type="Pfam" id="PF00389"/>
    </source>
</evidence>
<dbReference type="SUPFAM" id="SSF51735">
    <property type="entry name" value="NAD(P)-binding Rossmann-fold domains"/>
    <property type="match status" value="1"/>
</dbReference>
<comment type="similarity">
    <text evidence="1 4">Belongs to the D-isomer specific 2-hydroxyacid dehydrogenase family.</text>
</comment>
<evidence type="ECO:0000313" key="7">
    <source>
        <dbReference type="EMBL" id="SJZ57645.1"/>
    </source>
</evidence>
<dbReference type="PANTHER" id="PTHR43761">
    <property type="entry name" value="D-ISOMER SPECIFIC 2-HYDROXYACID DEHYDROGENASE FAMILY PROTEIN (AFU_ORTHOLOGUE AFUA_1G13630)"/>
    <property type="match status" value="1"/>
</dbReference>
<evidence type="ECO:0000256" key="3">
    <source>
        <dbReference type="ARBA" id="ARBA00023027"/>
    </source>
</evidence>
<dbReference type="GO" id="GO:0051287">
    <property type="term" value="F:NAD binding"/>
    <property type="evidence" value="ECO:0007669"/>
    <property type="project" value="InterPro"/>
</dbReference>
<dbReference type="STRING" id="290054.SAMN02745114_00998"/>
<proteinExistence type="inferred from homology"/>
<dbReference type="InterPro" id="IPR036291">
    <property type="entry name" value="NAD(P)-bd_dom_sf"/>
</dbReference>
<dbReference type="RefSeq" id="WP_078768478.1">
    <property type="nucleotide sequence ID" value="NZ_FUWW01000009.1"/>
</dbReference>
<feature type="domain" description="D-isomer specific 2-hydroxyacid dehydrogenase NAD-binding" evidence="6">
    <location>
        <begin position="107"/>
        <end position="286"/>
    </location>
</feature>
<dbReference type="AlphaFoldDB" id="A0A1T4LSI7"/>
<dbReference type="SUPFAM" id="SSF52283">
    <property type="entry name" value="Formate/glycerate dehydrogenase catalytic domain-like"/>
    <property type="match status" value="1"/>
</dbReference>
<reference evidence="8" key="1">
    <citation type="submission" date="2017-02" db="EMBL/GenBank/DDBJ databases">
        <authorList>
            <person name="Varghese N."/>
            <person name="Submissions S."/>
        </authorList>
    </citation>
    <scope>NUCLEOTIDE SEQUENCE [LARGE SCALE GENOMIC DNA]</scope>
    <source>
        <strain evidence="8">ATCC 51222</strain>
    </source>
</reference>
<dbReference type="FunFam" id="3.40.50.720:FF:000203">
    <property type="entry name" value="D-3-phosphoglycerate dehydrogenase (SerA)"/>
    <property type="match status" value="1"/>
</dbReference>